<dbReference type="Pfam" id="PF03473">
    <property type="entry name" value="MOSC"/>
    <property type="match status" value="1"/>
</dbReference>
<keyword evidence="1" id="KW-1133">Transmembrane helix</keyword>
<dbReference type="SUPFAM" id="SSF50800">
    <property type="entry name" value="PK beta-barrel domain-like"/>
    <property type="match status" value="1"/>
</dbReference>
<dbReference type="FunCoup" id="A0A482XGT3">
    <property type="interactions" value="40"/>
</dbReference>
<dbReference type="OrthoDB" id="17255at2759"/>
<keyword evidence="1" id="KW-0472">Membrane</keyword>
<sequence>MTAPVLNVLIWKIYDPTLNLNTVLKQMYRINLMNSVNVFAAVSLSLTGSIIAYCYVQRRRKATWKAVGRLDEITIYPLKAGRAVSLEKAECTEFGLREVYDDDNANRFLLRDRYFIVYEEETKNRFSCKINPIITKICLNVKQGNVLRLTCPDFTDCEFKSPSTTSNAVKSRVYIYINNESETVDCGDVPAKWLSQVILKKDSGVRLVYYDEQSIERRHDDRGMVAMYKSIFPKIKSDNLGAYAFLSSFLLINQASLDDLNSRLPPDEQPVKSTNFRTNLVISGIDPYEEDELRGIRIGNDAILKYIKFCTRCVVTTLNPDTGVFNPKCEPLETLRSYRMPVDDKINKLENWSPIFGVYFGLQRPGIIRKGDIVYVKEKHK</sequence>
<name>A0A482XGT3_LAOST</name>
<dbReference type="AlphaFoldDB" id="A0A482XGT3"/>
<dbReference type="EMBL" id="QKKF02010123">
    <property type="protein sequence ID" value="RZF44927.1"/>
    <property type="molecule type" value="Genomic_DNA"/>
</dbReference>
<evidence type="ECO:0000256" key="1">
    <source>
        <dbReference type="SAM" id="Phobius"/>
    </source>
</evidence>
<proteinExistence type="predicted"/>
<evidence type="ECO:0000313" key="3">
    <source>
        <dbReference type="EMBL" id="RZF44927.1"/>
    </source>
</evidence>
<feature type="transmembrane region" description="Helical" evidence="1">
    <location>
        <begin position="36"/>
        <end position="56"/>
    </location>
</feature>
<accession>A0A482XGT3</accession>
<keyword evidence="1" id="KW-0812">Transmembrane</keyword>
<dbReference type="PANTHER" id="PTHR14237">
    <property type="entry name" value="MOLYBDOPTERIN COFACTOR SULFURASE MOSC"/>
    <property type="match status" value="1"/>
</dbReference>
<dbReference type="SUPFAM" id="SSF141673">
    <property type="entry name" value="MOSC N-terminal domain-like"/>
    <property type="match status" value="1"/>
</dbReference>
<dbReference type="Proteomes" id="UP000291343">
    <property type="component" value="Unassembled WGS sequence"/>
</dbReference>
<dbReference type="GO" id="GO:0030170">
    <property type="term" value="F:pyridoxal phosphate binding"/>
    <property type="evidence" value="ECO:0007669"/>
    <property type="project" value="InterPro"/>
</dbReference>
<dbReference type="GO" id="GO:0003824">
    <property type="term" value="F:catalytic activity"/>
    <property type="evidence" value="ECO:0007669"/>
    <property type="project" value="InterPro"/>
</dbReference>
<dbReference type="InterPro" id="IPR011037">
    <property type="entry name" value="Pyrv_Knase-like_insert_dom_sf"/>
</dbReference>
<dbReference type="InterPro" id="IPR005303">
    <property type="entry name" value="MOCOS_middle"/>
</dbReference>
<protein>
    <recommendedName>
        <fullName evidence="2">MOSC domain-containing protein</fullName>
    </recommendedName>
</protein>
<feature type="domain" description="MOSC" evidence="2">
    <location>
        <begin position="205"/>
        <end position="377"/>
    </location>
</feature>
<dbReference type="SMR" id="A0A482XGT3"/>
<evidence type="ECO:0000259" key="2">
    <source>
        <dbReference type="PROSITE" id="PS51340"/>
    </source>
</evidence>
<organism evidence="3 4">
    <name type="scientific">Laodelphax striatellus</name>
    <name type="common">Small brown planthopper</name>
    <name type="synonym">Delphax striatella</name>
    <dbReference type="NCBI Taxonomy" id="195883"/>
    <lineage>
        <taxon>Eukaryota</taxon>
        <taxon>Metazoa</taxon>
        <taxon>Ecdysozoa</taxon>
        <taxon>Arthropoda</taxon>
        <taxon>Hexapoda</taxon>
        <taxon>Insecta</taxon>
        <taxon>Pterygota</taxon>
        <taxon>Neoptera</taxon>
        <taxon>Paraneoptera</taxon>
        <taxon>Hemiptera</taxon>
        <taxon>Auchenorrhyncha</taxon>
        <taxon>Fulgoroidea</taxon>
        <taxon>Delphacidae</taxon>
        <taxon>Criomorphinae</taxon>
        <taxon>Laodelphax</taxon>
    </lineage>
</organism>
<reference evidence="3 4" key="1">
    <citation type="journal article" date="2017" name="Gigascience">
        <title>Genome sequence of the small brown planthopper, Laodelphax striatellus.</title>
        <authorList>
            <person name="Zhu J."/>
            <person name="Jiang F."/>
            <person name="Wang X."/>
            <person name="Yang P."/>
            <person name="Bao Y."/>
            <person name="Zhao W."/>
            <person name="Wang W."/>
            <person name="Lu H."/>
            <person name="Wang Q."/>
            <person name="Cui N."/>
            <person name="Li J."/>
            <person name="Chen X."/>
            <person name="Luo L."/>
            <person name="Yu J."/>
            <person name="Kang L."/>
            <person name="Cui F."/>
        </authorList>
    </citation>
    <scope>NUCLEOTIDE SEQUENCE [LARGE SCALE GENOMIC DNA]</scope>
    <source>
        <strain evidence="3">Lst14</strain>
    </source>
</reference>
<dbReference type="STRING" id="195883.A0A482XGT3"/>
<evidence type="ECO:0000313" key="4">
    <source>
        <dbReference type="Proteomes" id="UP000291343"/>
    </source>
</evidence>
<dbReference type="Pfam" id="PF03476">
    <property type="entry name" value="MOSC_N"/>
    <property type="match status" value="1"/>
</dbReference>
<dbReference type="GO" id="GO:0030151">
    <property type="term" value="F:molybdenum ion binding"/>
    <property type="evidence" value="ECO:0007669"/>
    <property type="project" value="InterPro"/>
</dbReference>
<gene>
    <name evidence="3" type="ORF">LSTR_LSTR013117</name>
</gene>
<comment type="caution">
    <text evidence="3">The sequence shown here is derived from an EMBL/GenBank/DDBJ whole genome shotgun (WGS) entry which is preliminary data.</text>
</comment>
<dbReference type="PANTHER" id="PTHR14237:SF19">
    <property type="entry name" value="MITOCHONDRIAL AMIDOXIME REDUCING COMPONENT 1"/>
    <property type="match status" value="1"/>
</dbReference>
<keyword evidence="4" id="KW-1185">Reference proteome</keyword>
<dbReference type="InterPro" id="IPR005302">
    <property type="entry name" value="MoCF_Sase_C"/>
</dbReference>
<dbReference type="PROSITE" id="PS51340">
    <property type="entry name" value="MOSC"/>
    <property type="match status" value="1"/>
</dbReference>
<dbReference type="InParanoid" id="A0A482XGT3"/>